<reference evidence="2 3" key="1">
    <citation type="journal article" date="2013" name="Genome Biol.">
        <title>Genome of Acanthamoeba castellanii highlights extensive lateral gene transfer and early evolution of tyrosine kinase signaling.</title>
        <authorList>
            <person name="Clarke M."/>
            <person name="Lohan A.J."/>
            <person name="Liu B."/>
            <person name="Lagkouvardos I."/>
            <person name="Roy S."/>
            <person name="Zafar N."/>
            <person name="Bertelli C."/>
            <person name="Schilde C."/>
            <person name="Kianianmomeni A."/>
            <person name="Burglin T.R."/>
            <person name="Frech C."/>
            <person name="Turcotte B."/>
            <person name="Kopec K.O."/>
            <person name="Synnott J.M."/>
            <person name="Choo C."/>
            <person name="Paponov I."/>
            <person name="Finkler A."/>
            <person name="Soon Heng Tan C."/>
            <person name="Hutchins A.P."/>
            <person name="Weinmeier T."/>
            <person name="Rattei T."/>
            <person name="Chu J.S."/>
            <person name="Gimenez G."/>
            <person name="Irimia M."/>
            <person name="Rigden D.J."/>
            <person name="Fitzpatrick D.A."/>
            <person name="Lorenzo-Morales J."/>
            <person name="Bateman A."/>
            <person name="Chiu C.H."/>
            <person name="Tang P."/>
            <person name="Hegemann P."/>
            <person name="Fromm H."/>
            <person name="Raoult D."/>
            <person name="Greub G."/>
            <person name="Miranda-Saavedra D."/>
            <person name="Chen N."/>
            <person name="Nash P."/>
            <person name="Ginger M.L."/>
            <person name="Horn M."/>
            <person name="Schaap P."/>
            <person name="Caler L."/>
            <person name="Loftus B."/>
        </authorList>
    </citation>
    <scope>NUCLEOTIDE SEQUENCE [LARGE SCALE GENOMIC DNA]</scope>
    <source>
        <strain evidence="2 3">Neff</strain>
    </source>
</reference>
<evidence type="ECO:0000256" key="1">
    <source>
        <dbReference type="SAM" id="MobiDB-lite"/>
    </source>
</evidence>
<organism evidence="2 3">
    <name type="scientific">Acanthamoeba castellanii (strain ATCC 30010 / Neff)</name>
    <dbReference type="NCBI Taxonomy" id="1257118"/>
    <lineage>
        <taxon>Eukaryota</taxon>
        <taxon>Amoebozoa</taxon>
        <taxon>Discosea</taxon>
        <taxon>Longamoebia</taxon>
        <taxon>Centramoebida</taxon>
        <taxon>Acanthamoebidae</taxon>
        <taxon>Acanthamoeba</taxon>
    </lineage>
</organism>
<dbReference type="Proteomes" id="UP000011083">
    <property type="component" value="Unassembled WGS sequence"/>
</dbReference>
<dbReference type="GeneID" id="14917908"/>
<proteinExistence type="predicted"/>
<dbReference type="KEGG" id="acan:ACA1_063290"/>
<name>L8GX40_ACACF</name>
<evidence type="ECO:0000313" key="3">
    <source>
        <dbReference type="Proteomes" id="UP000011083"/>
    </source>
</evidence>
<keyword evidence="3" id="KW-1185">Reference proteome</keyword>
<dbReference type="AlphaFoldDB" id="L8GX40"/>
<gene>
    <name evidence="2" type="ORF">ACA1_063290</name>
</gene>
<evidence type="ECO:0000313" key="2">
    <source>
        <dbReference type="EMBL" id="ELR17565.1"/>
    </source>
</evidence>
<dbReference type="EMBL" id="KB007974">
    <property type="protein sequence ID" value="ELR17565.1"/>
    <property type="molecule type" value="Genomic_DNA"/>
</dbReference>
<dbReference type="RefSeq" id="XP_004339578.1">
    <property type="nucleotide sequence ID" value="XM_004339530.1"/>
</dbReference>
<accession>L8GX40</accession>
<dbReference type="VEuPathDB" id="AmoebaDB:ACA1_063290"/>
<feature type="region of interest" description="Disordered" evidence="1">
    <location>
        <begin position="1"/>
        <end position="110"/>
    </location>
</feature>
<sequence>MAHHFAQPNPYAALPALDGAEEKLRKERRAAPTAGRGGHKKPSAATKKPSTTKQKKAPGTPKTKVTSGAPPPGLGHPTTAVTAAAPPPKAAPATSPRASGAPQATSAAAGTHAVVAPGHSAARPESTAPHGAGEALLQGLSLEEQQVLAFVRRHHVDVAMLEGLYTARPAYLKVRARSGAIRHMAGPLRCQLSTMLPASGGDVTTTNSSGGSLTTTRQQCKVSFLRNLSSIEERAEQKRGGPAAVSHDCLVSALVRQNRDETVHGGGVYETNYDCEVDLAVALQGGLGPRLLQQLARAKAVSAGDGQVPAKVWQKLDVGGYTLRYAPGDARRKTYDVLVFEWLEGEVKYSVDFHVVPEGGETYELETLGAQAEARLAELRMHYQAFDRATKACDFHGRIWRYADFVEFCSHQLVEAIWPTGSSRFDCFVV</sequence>
<protein>
    <submittedName>
        <fullName evidence="2">Uncharacterized protein</fullName>
    </submittedName>
</protein>
<feature type="compositionally biased region" description="Low complexity" evidence="1">
    <location>
        <begin position="91"/>
        <end position="110"/>
    </location>
</feature>